<evidence type="ECO:0000313" key="1">
    <source>
        <dbReference type="EMBL" id="KAF5318778.1"/>
    </source>
</evidence>
<organism evidence="1 2">
    <name type="scientific">Psilocybe cf. subviscida</name>
    <dbReference type="NCBI Taxonomy" id="2480587"/>
    <lineage>
        <taxon>Eukaryota</taxon>
        <taxon>Fungi</taxon>
        <taxon>Dikarya</taxon>
        <taxon>Basidiomycota</taxon>
        <taxon>Agaricomycotina</taxon>
        <taxon>Agaricomycetes</taxon>
        <taxon>Agaricomycetidae</taxon>
        <taxon>Agaricales</taxon>
        <taxon>Agaricineae</taxon>
        <taxon>Strophariaceae</taxon>
        <taxon>Psilocybe</taxon>
    </lineage>
</organism>
<dbReference type="Proteomes" id="UP000567179">
    <property type="component" value="Unassembled WGS sequence"/>
</dbReference>
<protein>
    <recommendedName>
        <fullName evidence="3">FIST domain-containing protein</fullName>
    </recommendedName>
</protein>
<dbReference type="OrthoDB" id="10251508at2759"/>
<dbReference type="EMBL" id="JAACJJ010000030">
    <property type="protein sequence ID" value="KAF5318778.1"/>
    <property type="molecule type" value="Genomic_DNA"/>
</dbReference>
<proteinExistence type="predicted"/>
<evidence type="ECO:0008006" key="3">
    <source>
        <dbReference type="Google" id="ProtNLM"/>
    </source>
</evidence>
<name>A0A8H5F0H9_9AGAR</name>
<gene>
    <name evidence="1" type="ORF">D9619_010756</name>
</gene>
<keyword evidence="2" id="KW-1185">Reference proteome</keyword>
<reference evidence="1 2" key="1">
    <citation type="journal article" date="2020" name="ISME J.">
        <title>Uncovering the hidden diversity of litter-decomposition mechanisms in mushroom-forming fungi.</title>
        <authorList>
            <person name="Floudas D."/>
            <person name="Bentzer J."/>
            <person name="Ahren D."/>
            <person name="Johansson T."/>
            <person name="Persson P."/>
            <person name="Tunlid A."/>
        </authorList>
    </citation>
    <scope>NUCLEOTIDE SEQUENCE [LARGE SCALE GENOMIC DNA]</scope>
    <source>
        <strain evidence="1 2">CBS 101986</strain>
    </source>
</reference>
<accession>A0A8H5F0H9</accession>
<comment type="caution">
    <text evidence="1">The sequence shown here is derived from an EMBL/GenBank/DDBJ whole genome shotgun (WGS) entry which is preliminary data.</text>
</comment>
<dbReference type="AlphaFoldDB" id="A0A8H5F0H9"/>
<evidence type="ECO:0000313" key="2">
    <source>
        <dbReference type="Proteomes" id="UP000567179"/>
    </source>
</evidence>
<sequence>MPPIHLSTILVKTPSQLLTQLSHLSTKYGGNGHTILFALSANFSRPEDLQAAVTSLTTFNSGSRKGKEKDSGHVLGCLTDSFSASSFRSASRESLLSCAVGVFDSATCVPFRSTLASREQPQVGRWHAFRKGDEVGKDESANVDWENVGKGPVNWEDIWNQAESSAHPRRIQTLLTLSSPHPDALTSTFSEYLNKQATASSLTLIAAPTHFITGRGVTLFMDGEILGDGAIGLAFLRNEGQTEPPTWKSEFLGARKLSNSMTITSREGNMINALDDANPTRLLLDALETAGLGAARESQAAGSAFKDNEQFALGVVGPSGDVTRTFKITAGDPSSRGGSLSLDAPRAPDVGTMVQFVHHPSDASLVVPPALPGAKPAIGFLTVQEPDLTPDATVSSDKPQILQDTFLAPSTQGFIAQSSSEPSWTCSVPGGMVLLDCP</sequence>